<keyword evidence="10" id="KW-1267">Proteomics identification</keyword>
<dbReference type="Gene3D" id="3.30.40.10">
    <property type="entry name" value="Zinc/RING finger domain, C3HC4 (zinc finger)"/>
    <property type="match status" value="2"/>
</dbReference>
<dbReference type="GO" id="GO:0003677">
    <property type="term" value="F:DNA binding"/>
    <property type="evidence" value="ECO:0007669"/>
    <property type="project" value="InterPro"/>
</dbReference>
<dbReference type="AlphaFoldDB" id="A0A804QTU2"/>
<dbReference type="Pfam" id="PF02892">
    <property type="entry name" value="zf-BED"/>
    <property type="match status" value="1"/>
</dbReference>
<dbReference type="Gramene" id="Zm00001eb356650_T005">
    <property type="protein sequence ID" value="Zm00001eb356650_P005"/>
    <property type="gene ID" value="Zm00001eb356650"/>
</dbReference>
<evidence type="ECO:0000256" key="5">
    <source>
        <dbReference type="SAM" id="MobiDB-lite"/>
    </source>
</evidence>
<keyword evidence="3" id="KW-0862">Zinc</keyword>
<dbReference type="EnsemblPlants" id="Zm00001eb356650_T005">
    <property type="protein sequence ID" value="Zm00001eb356650_P005"/>
    <property type="gene ID" value="Zm00001eb356650"/>
</dbReference>
<dbReference type="SMART" id="SM00249">
    <property type="entry name" value="PHD"/>
    <property type="match status" value="3"/>
</dbReference>
<dbReference type="Pfam" id="PF00628">
    <property type="entry name" value="PHD"/>
    <property type="match status" value="1"/>
</dbReference>
<feature type="domain" description="BED-type" evidence="7">
    <location>
        <begin position="78"/>
        <end position="134"/>
    </location>
</feature>
<keyword evidence="1" id="KW-0479">Metal-binding</keyword>
<feature type="domain" description="PHD-type" evidence="6">
    <location>
        <begin position="904"/>
        <end position="954"/>
    </location>
</feature>
<feature type="domain" description="BED-type" evidence="7">
    <location>
        <begin position="214"/>
        <end position="265"/>
    </location>
</feature>
<evidence type="ECO:0000256" key="2">
    <source>
        <dbReference type="ARBA" id="ARBA00022771"/>
    </source>
</evidence>
<organism evidence="8 9">
    <name type="scientific">Zea mays</name>
    <name type="common">Maize</name>
    <dbReference type="NCBI Taxonomy" id="4577"/>
    <lineage>
        <taxon>Eukaryota</taxon>
        <taxon>Viridiplantae</taxon>
        <taxon>Streptophyta</taxon>
        <taxon>Embryophyta</taxon>
        <taxon>Tracheophyta</taxon>
        <taxon>Spermatophyta</taxon>
        <taxon>Magnoliopsida</taxon>
        <taxon>Liliopsida</taxon>
        <taxon>Poales</taxon>
        <taxon>Poaceae</taxon>
        <taxon>PACMAD clade</taxon>
        <taxon>Panicoideae</taxon>
        <taxon>Andropogonodae</taxon>
        <taxon>Andropogoneae</taxon>
        <taxon>Tripsacinae</taxon>
        <taxon>Zea</taxon>
    </lineage>
</organism>
<dbReference type="Proteomes" id="UP000007305">
    <property type="component" value="Chromosome 8"/>
</dbReference>
<dbReference type="RefSeq" id="XP_020398983.1">
    <property type="nucleotide sequence ID" value="XM_020543394.2"/>
</dbReference>
<dbReference type="PANTHER" id="PTHR46951:SF3">
    <property type="entry name" value="OS01G0547200 PROTEIN"/>
    <property type="match status" value="1"/>
</dbReference>
<evidence type="ECO:0000259" key="6">
    <source>
        <dbReference type="PROSITE" id="PS50016"/>
    </source>
</evidence>
<dbReference type="InterPro" id="IPR011011">
    <property type="entry name" value="Znf_FYVE_PHD"/>
</dbReference>
<dbReference type="InterPro" id="IPR019787">
    <property type="entry name" value="Znf_PHD-finger"/>
</dbReference>
<feature type="region of interest" description="Disordered" evidence="5">
    <location>
        <begin position="146"/>
        <end position="184"/>
    </location>
</feature>
<evidence type="ECO:0000256" key="4">
    <source>
        <dbReference type="PROSITE-ProRule" id="PRU00027"/>
    </source>
</evidence>
<dbReference type="InterPro" id="IPR003656">
    <property type="entry name" value="Znf_BED"/>
</dbReference>
<keyword evidence="2 4" id="KW-0863">Zinc-finger</keyword>
<dbReference type="PANTHER" id="PTHR46951">
    <property type="entry name" value="BED-TYPE DOMAIN-CONTAINING PROTEIN"/>
    <property type="match status" value="1"/>
</dbReference>
<keyword evidence="9" id="KW-1185">Reference proteome</keyword>
<feature type="region of interest" description="Disordered" evidence="5">
    <location>
        <begin position="1"/>
        <end position="53"/>
    </location>
</feature>
<dbReference type="SUPFAM" id="SSF57903">
    <property type="entry name" value="FYVE/PHD zinc finger"/>
    <property type="match status" value="3"/>
</dbReference>
<dbReference type="PROSITE" id="PS50808">
    <property type="entry name" value="ZF_BED"/>
    <property type="match status" value="2"/>
</dbReference>
<reference evidence="8" key="2">
    <citation type="submission" date="2019-07" db="EMBL/GenBank/DDBJ databases">
        <authorList>
            <person name="Seetharam A."/>
            <person name="Woodhouse M."/>
            <person name="Cannon E."/>
        </authorList>
    </citation>
    <scope>NUCLEOTIDE SEQUENCE [LARGE SCALE GENOMIC DNA]</scope>
    <source>
        <strain evidence="8">cv. B73</strain>
    </source>
</reference>
<reference evidence="9" key="1">
    <citation type="journal article" date="2009" name="Science">
        <title>The B73 maize genome: complexity, diversity, and dynamics.</title>
        <authorList>
            <person name="Schnable P.S."/>
            <person name="Ware D."/>
            <person name="Fulton R.S."/>
            <person name="Stein J.C."/>
            <person name="Wei F."/>
            <person name="Pasternak S."/>
            <person name="Liang C."/>
            <person name="Zhang J."/>
            <person name="Fulton L."/>
            <person name="Graves T.A."/>
            <person name="Minx P."/>
            <person name="Reily A.D."/>
            <person name="Courtney L."/>
            <person name="Kruchowski S.S."/>
            <person name="Tomlinson C."/>
            <person name="Strong C."/>
            <person name="Delehaunty K."/>
            <person name="Fronick C."/>
            <person name="Courtney B."/>
            <person name="Rock S.M."/>
            <person name="Belter E."/>
            <person name="Du F."/>
            <person name="Kim K."/>
            <person name="Abbott R.M."/>
            <person name="Cotton M."/>
            <person name="Levy A."/>
            <person name="Marchetto P."/>
            <person name="Ochoa K."/>
            <person name="Jackson S.M."/>
            <person name="Gillam B."/>
            <person name="Chen W."/>
            <person name="Yan L."/>
            <person name="Higginbotham J."/>
            <person name="Cardenas M."/>
            <person name="Waligorski J."/>
            <person name="Applebaum E."/>
            <person name="Phelps L."/>
            <person name="Falcone J."/>
            <person name="Kanchi K."/>
            <person name="Thane T."/>
            <person name="Scimone A."/>
            <person name="Thane N."/>
            <person name="Henke J."/>
            <person name="Wang T."/>
            <person name="Ruppert J."/>
            <person name="Shah N."/>
            <person name="Rotter K."/>
            <person name="Hodges J."/>
            <person name="Ingenthron E."/>
            <person name="Cordes M."/>
            <person name="Kohlberg S."/>
            <person name="Sgro J."/>
            <person name="Delgado B."/>
            <person name="Mead K."/>
            <person name="Chinwalla A."/>
            <person name="Leonard S."/>
            <person name="Crouse K."/>
            <person name="Collura K."/>
            <person name="Kudrna D."/>
            <person name="Currie J."/>
            <person name="He R."/>
            <person name="Angelova A."/>
            <person name="Rajasekar S."/>
            <person name="Mueller T."/>
            <person name="Lomeli R."/>
            <person name="Scara G."/>
            <person name="Ko A."/>
            <person name="Delaney K."/>
            <person name="Wissotski M."/>
            <person name="Lopez G."/>
            <person name="Campos D."/>
            <person name="Braidotti M."/>
            <person name="Ashley E."/>
            <person name="Golser W."/>
            <person name="Kim H."/>
            <person name="Lee S."/>
            <person name="Lin J."/>
            <person name="Dujmic Z."/>
            <person name="Kim W."/>
            <person name="Talag J."/>
            <person name="Zuccolo A."/>
            <person name="Fan C."/>
            <person name="Sebastian A."/>
            <person name="Kramer M."/>
            <person name="Spiegel L."/>
            <person name="Nascimento L."/>
            <person name="Zutavern T."/>
            <person name="Miller B."/>
            <person name="Ambroise C."/>
            <person name="Muller S."/>
            <person name="Spooner W."/>
            <person name="Narechania A."/>
            <person name="Ren L."/>
            <person name="Wei S."/>
            <person name="Kumari S."/>
            <person name="Faga B."/>
            <person name="Levy M.J."/>
            <person name="McMahan L."/>
            <person name="Van Buren P."/>
            <person name="Vaughn M.W."/>
            <person name="Ying K."/>
            <person name="Yeh C.-T."/>
            <person name="Emrich S.J."/>
            <person name="Jia Y."/>
            <person name="Kalyanaraman A."/>
            <person name="Hsia A.-P."/>
            <person name="Barbazuk W.B."/>
            <person name="Baucom R.S."/>
            <person name="Brutnell T.P."/>
            <person name="Carpita N.C."/>
            <person name="Chaparro C."/>
            <person name="Chia J.-M."/>
            <person name="Deragon J.-M."/>
            <person name="Estill J.C."/>
            <person name="Fu Y."/>
            <person name="Jeddeloh J.A."/>
            <person name="Han Y."/>
            <person name="Lee H."/>
            <person name="Li P."/>
            <person name="Lisch D.R."/>
            <person name="Liu S."/>
            <person name="Liu Z."/>
            <person name="Nagel D.H."/>
            <person name="McCann M.C."/>
            <person name="SanMiguel P."/>
            <person name="Myers A.M."/>
            <person name="Nettleton D."/>
            <person name="Nguyen J."/>
            <person name="Penning B.W."/>
            <person name="Ponnala L."/>
            <person name="Schneider K.L."/>
            <person name="Schwartz D.C."/>
            <person name="Sharma A."/>
            <person name="Soderlund C."/>
            <person name="Springer N.M."/>
            <person name="Sun Q."/>
            <person name="Wang H."/>
            <person name="Waterman M."/>
            <person name="Westerman R."/>
            <person name="Wolfgruber T.K."/>
            <person name="Yang L."/>
            <person name="Yu Y."/>
            <person name="Zhang L."/>
            <person name="Zhou S."/>
            <person name="Zhu Q."/>
            <person name="Bennetzen J.L."/>
            <person name="Dawe R.K."/>
            <person name="Jiang J."/>
            <person name="Jiang N."/>
            <person name="Presting G.G."/>
            <person name="Wessler S.R."/>
            <person name="Aluru S."/>
            <person name="Martienssen R.A."/>
            <person name="Clifton S.W."/>
            <person name="McCombie W.R."/>
            <person name="Wing R.A."/>
            <person name="Wilson R.K."/>
        </authorList>
    </citation>
    <scope>NUCLEOTIDE SEQUENCE [LARGE SCALE GENOMIC DNA]</scope>
    <source>
        <strain evidence="9">cv. B73</strain>
    </source>
</reference>
<evidence type="ECO:0000256" key="3">
    <source>
        <dbReference type="ARBA" id="ARBA00022833"/>
    </source>
</evidence>
<dbReference type="GO" id="GO:0008270">
    <property type="term" value="F:zinc ion binding"/>
    <property type="evidence" value="ECO:0007669"/>
    <property type="project" value="UniProtKB-KW"/>
</dbReference>
<name>A0A804QTU2_MAIZE</name>
<evidence type="ECO:0000313" key="9">
    <source>
        <dbReference type="Proteomes" id="UP000007305"/>
    </source>
</evidence>
<dbReference type="OrthoDB" id="1903104at2759"/>
<proteinExistence type="evidence at protein level"/>
<gene>
    <name evidence="8" type="primary">LOC103636005</name>
</gene>
<dbReference type="InterPro" id="IPR001965">
    <property type="entry name" value="Znf_PHD"/>
</dbReference>
<evidence type="ECO:0008006" key="11">
    <source>
        <dbReference type="Google" id="ProtNLM"/>
    </source>
</evidence>
<sequence length="1007" mass="113941">MIDDEESQGIKKVHFRDSFSQHPIVTYKRRRQQKPQTQQQLRQPPPSLQQHPEPQLQVKLEPKTEDVPEQQNNDTFWKSRDMGWKYGIMIDENRQHWKCMYCGLIRYGGGVSRLKRHLAGDLDVKMCPEVPADVVEEIREHLRKKRERRRKRAAQNGGDNVKAKNPSGDANVEKDLLPSNSVLPDGMDTNVLEEVTNQTGSVHHETTPRFPILRARDIGWEHAVDLDGNKRRWQCKFCSLCRSGGVTTLKAHLIDDSCPNVPKEISKKVSNFIEEKRATRLLLNNYVFNVDEDFNTILQEGTVEYVNEQQPSRKATYVQTLSKCAINEVHNYPAVLRDSAWEHSLIYEKENGHWKCKWCSIEGDHGLTRLMWHLVGWQNRPQCPNIPKDVAEKMKDQMMSKKEQKARSGLFDGNGCCEVLCSSNSSQLDQNHLTARIHDRCSSQAFDHANSELKGCNMLSNTILSQQSSNPQVHHEDPQVCHEQERKEVATSSEPGCEQGQRMQWQSQNKPMMEGPHDNGLCGDTNQLEEQKSGFGISDCWRYVLDGQMHLPDVQEGAGIGTCIRDALLYGCAEFGTVPDKMEMDCDKTVDANTAKCQNILKDVLRSENFALLCSVLCRTVHQDGERTRYFDFGVIDSRMKNGNYGPEPELFVHDLKLLWEDLKVAGQDIVHLANNLSSLTEDSYEKLVGRERGSDDDELNEAVVARSEPKNLVQPNASVPLTSQGFNQLLDQPGPSDPSVVYKDSICNRCGKVAGAGSVLKCYRCMLPCHISCIEATGSPISTGRWCCKNCSAGTKEPVEGDMVLAHGNPNCLHESCVVCDRLAACRSPKCDNSRALVISSVDPEIDTCYSCKICGGTEEDEKRFLICGNVLCRYMYYHIGCLKSMQISTSVERGSPCWYCPSCLCRVCLCDKDDDLTILCDGCDEAYHIYCITPRHTSIPKGQWYCSSCSVERAEEGMRQYERRTLKLHRKEDAGLQSWNFDGVDLLLSAAEQLRIDEQLETRTD</sequence>
<accession>A0A804QTU2</accession>
<evidence type="ECO:0000313" key="8">
    <source>
        <dbReference type="EnsemblPlants" id="Zm00001eb356650_P005"/>
    </source>
</evidence>
<protein>
    <recommendedName>
        <fullName evidence="11">RING/FYVE/PHD-type zinc finger family protein</fullName>
    </recommendedName>
</protein>
<evidence type="ECO:0000256" key="1">
    <source>
        <dbReference type="ARBA" id="ARBA00022723"/>
    </source>
</evidence>
<evidence type="ECO:0007829" key="10">
    <source>
        <dbReference type="PeptideAtlas" id="A0A804QTU2"/>
    </source>
</evidence>
<reference evidence="8" key="3">
    <citation type="submission" date="2021-05" db="UniProtKB">
        <authorList>
            <consortium name="EnsemblPlants"/>
        </authorList>
    </citation>
    <scope>IDENTIFICATION</scope>
    <source>
        <strain evidence="8">cv. B73</strain>
    </source>
</reference>
<dbReference type="GeneID" id="103636005"/>
<dbReference type="PROSITE" id="PS50016">
    <property type="entry name" value="ZF_PHD_2"/>
    <property type="match status" value="1"/>
</dbReference>
<dbReference type="InterPro" id="IPR013083">
    <property type="entry name" value="Znf_RING/FYVE/PHD"/>
</dbReference>
<evidence type="ECO:0000259" key="7">
    <source>
        <dbReference type="PROSITE" id="PS50808"/>
    </source>
</evidence>